<accession>A0ACC8XAR7</accession>
<protein>
    <submittedName>
        <fullName evidence="1">Uncharacterized protein</fullName>
    </submittedName>
</protein>
<organism evidence="1 2">
    <name type="scientific">Candidatus Epulonipiscium fishelsonii</name>
    <dbReference type="NCBI Taxonomy" id="77094"/>
    <lineage>
        <taxon>Bacteria</taxon>
        <taxon>Bacillati</taxon>
        <taxon>Bacillota</taxon>
        <taxon>Clostridia</taxon>
        <taxon>Lachnospirales</taxon>
        <taxon>Lachnospiraceae</taxon>
        <taxon>Candidatus Epulonipiscium</taxon>
    </lineage>
</organism>
<dbReference type="Proteomes" id="UP000188605">
    <property type="component" value="Unassembled WGS sequence"/>
</dbReference>
<reference evidence="1" key="1">
    <citation type="submission" date="2016-08" db="EMBL/GenBank/DDBJ databases">
        <authorList>
            <person name="Ngugi D.K."/>
            <person name="Miyake S."/>
            <person name="Stingl U."/>
        </authorList>
    </citation>
    <scope>NUCLEOTIDE SEQUENCE</scope>
    <source>
        <strain evidence="1">SCG-B11WGA-EpuloA1</strain>
    </source>
</reference>
<evidence type="ECO:0000313" key="2">
    <source>
        <dbReference type="Proteomes" id="UP000188605"/>
    </source>
</evidence>
<keyword evidence="2" id="KW-1185">Reference proteome</keyword>
<evidence type="ECO:0000313" key="1">
    <source>
        <dbReference type="EMBL" id="ONI39404.1"/>
    </source>
</evidence>
<sequence length="229" mass="25596">MIEQNLLRIEDLVNNPTPRIAVCLCLDTSYSMRGNRIKELNEGVKLFYEAIKEDEMAFYSAEISIVTFGKNGVECLVDFASLELQPDAPILKAEGMTPMGEAVNLALDLLENRKKEYSDKGVDYYQPWLVLMTDGEPNGSAIELSRSVNRTVDLLDKKKLTIFPIGIGADADMNILKKYSPHRQPLKLQGVKFKEFFAWLSNSVSKVSQSTPGENVKLDVEAISGWATL</sequence>
<comment type="caution">
    <text evidence="1">The sequence shown here is derived from an EMBL/GenBank/DDBJ whole genome shotgun (WGS) entry which is preliminary data.</text>
</comment>
<name>A0ACC8XAR7_9FIRM</name>
<gene>
    <name evidence="1" type="ORF">AN396_08345</name>
</gene>
<proteinExistence type="predicted"/>
<dbReference type="EMBL" id="LJDB01000064">
    <property type="protein sequence ID" value="ONI39404.1"/>
    <property type="molecule type" value="Genomic_DNA"/>
</dbReference>